<evidence type="ECO:0000313" key="2">
    <source>
        <dbReference type="Proteomes" id="UP001589575"/>
    </source>
</evidence>
<proteinExistence type="predicted"/>
<gene>
    <name evidence="1" type="ORF">ACFFX0_11545</name>
</gene>
<evidence type="ECO:0000313" key="1">
    <source>
        <dbReference type="EMBL" id="MFB9071801.1"/>
    </source>
</evidence>
<organism evidence="1 2">
    <name type="scientific">Citricoccus parietis</name>
    <dbReference type="NCBI Taxonomy" id="592307"/>
    <lineage>
        <taxon>Bacteria</taxon>
        <taxon>Bacillati</taxon>
        <taxon>Actinomycetota</taxon>
        <taxon>Actinomycetes</taxon>
        <taxon>Micrococcales</taxon>
        <taxon>Micrococcaceae</taxon>
        <taxon>Citricoccus</taxon>
    </lineage>
</organism>
<sequence>MGRAPAPRAGARGVRALTDSIRADFAWPSPAGHRPERRLL</sequence>
<keyword evidence="2" id="KW-1185">Reference proteome</keyword>
<reference evidence="1 2" key="1">
    <citation type="submission" date="2024-09" db="EMBL/GenBank/DDBJ databases">
        <authorList>
            <person name="Sun Q."/>
            <person name="Mori K."/>
        </authorList>
    </citation>
    <scope>NUCLEOTIDE SEQUENCE [LARGE SCALE GENOMIC DNA]</scope>
    <source>
        <strain evidence="1 2">CCM 7609</strain>
    </source>
</reference>
<accession>A0ABV5FYP3</accession>
<comment type="caution">
    <text evidence="1">The sequence shown here is derived from an EMBL/GenBank/DDBJ whole genome shotgun (WGS) entry which is preliminary data.</text>
</comment>
<protein>
    <submittedName>
        <fullName evidence="1">Uncharacterized protein</fullName>
    </submittedName>
</protein>
<dbReference type="Proteomes" id="UP001589575">
    <property type="component" value="Unassembled WGS sequence"/>
</dbReference>
<dbReference type="EMBL" id="JBHMFI010000001">
    <property type="protein sequence ID" value="MFB9071801.1"/>
    <property type="molecule type" value="Genomic_DNA"/>
</dbReference>
<name>A0ABV5FYP3_9MICC</name>